<evidence type="ECO:0000313" key="3">
    <source>
        <dbReference type="Proteomes" id="UP000177967"/>
    </source>
</evidence>
<evidence type="ECO:0000256" key="1">
    <source>
        <dbReference type="HAMAP-Rule" id="MF_00122"/>
    </source>
</evidence>
<dbReference type="SUPFAM" id="SSF141000">
    <property type="entry name" value="Glu-tRNAGln amidotransferase C subunit"/>
    <property type="match status" value="1"/>
</dbReference>
<dbReference type="Proteomes" id="UP000177967">
    <property type="component" value="Unassembled WGS sequence"/>
</dbReference>
<keyword evidence="1" id="KW-0648">Protein biosynthesis</keyword>
<reference evidence="2 3" key="1">
    <citation type="journal article" date="2016" name="Nat. Commun.">
        <title>Thousands of microbial genomes shed light on interconnected biogeochemical processes in an aquifer system.</title>
        <authorList>
            <person name="Anantharaman K."/>
            <person name="Brown C.T."/>
            <person name="Hug L.A."/>
            <person name="Sharon I."/>
            <person name="Castelle C.J."/>
            <person name="Probst A.J."/>
            <person name="Thomas B.C."/>
            <person name="Singh A."/>
            <person name="Wilkins M.J."/>
            <person name="Karaoz U."/>
            <person name="Brodie E.L."/>
            <person name="Williams K.H."/>
            <person name="Hubbard S.S."/>
            <person name="Banfield J.F."/>
        </authorList>
    </citation>
    <scope>NUCLEOTIDE SEQUENCE [LARGE SCALE GENOMIC DNA]</scope>
</reference>
<comment type="similarity">
    <text evidence="1">Belongs to the GatC family.</text>
</comment>
<gene>
    <name evidence="1" type="primary">gatC</name>
    <name evidence="2" type="ORF">A2782_03135</name>
</gene>
<dbReference type="InterPro" id="IPR003837">
    <property type="entry name" value="GatC"/>
</dbReference>
<comment type="catalytic activity">
    <reaction evidence="1">
        <text>L-aspartyl-tRNA(Asn) + L-glutamine + ATP + H2O = L-asparaginyl-tRNA(Asn) + L-glutamate + ADP + phosphate + 2 H(+)</text>
        <dbReference type="Rhea" id="RHEA:14513"/>
        <dbReference type="Rhea" id="RHEA-COMP:9674"/>
        <dbReference type="Rhea" id="RHEA-COMP:9677"/>
        <dbReference type="ChEBI" id="CHEBI:15377"/>
        <dbReference type="ChEBI" id="CHEBI:15378"/>
        <dbReference type="ChEBI" id="CHEBI:29985"/>
        <dbReference type="ChEBI" id="CHEBI:30616"/>
        <dbReference type="ChEBI" id="CHEBI:43474"/>
        <dbReference type="ChEBI" id="CHEBI:58359"/>
        <dbReference type="ChEBI" id="CHEBI:78515"/>
        <dbReference type="ChEBI" id="CHEBI:78516"/>
        <dbReference type="ChEBI" id="CHEBI:456216"/>
    </reaction>
</comment>
<dbReference type="GO" id="GO:0070681">
    <property type="term" value="P:glutaminyl-tRNAGln biosynthesis via transamidation"/>
    <property type="evidence" value="ECO:0007669"/>
    <property type="project" value="TreeGrafter"/>
</dbReference>
<protein>
    <recommendedName>
        <fullName evidence="1">Aspartyl/glutamyl-tRNA(Asn/Gln) amidotransferase subunit C</fullName>
        <shortName evidence="1">Asp/Glu-ADT subunit C</shortName>
        <ecNumber evidence="1">6.3.5.-</ecNumber>
    </recommendedName>
</protein>
<accession>A0A1G1V2V9</accession>
<name>A0A1G1V2V9_9BACT</name>
<keyword evidence="1" id="KW-0547">Nucleotide-binding</keyword>
<comment type="function">
    <text evidence="1">Allows the formation of correctly charged Asn-tRNA(Asn) or Gln-tRNA(Gln) through the transamidation of misacylated Asp-tRNA(Asn) or Glu-tRNA(Gln) in organisms which lack either or both of asparaginyl-tRNA or glutaminyl-tRNA synthetases. The reaction takes place in the presence of glutamine and ATP through an activated phospho-Asp-tRNA(Asn) or phospho-Glu-tRNA(Gln).</text>
</comment>
<dbReference type="EC" id="6.3.5.-" evidence="1"/>
<dbReference type="STRING" id="1797513.A2782_03135"/>
<dbReference type="EMBL" id="MHBW01000006">
    <property type="protein sequence ID" value="OGY09687.1"/>
    <property type="molecule type" value="Genomic_DNA"/>
</dbReference>
<dbReference type="GO" id="GO:0050566">
    <property type="term" value="F:asparaginyl-tRNA synthase (glutamine-hydrolyzing) activity"/>
    <property type="evidence" value="ECO:0007669"/>
    <property type="project" value="RHEA"/>
</dbReference>
<dbReference type="AlphaFoldDB" id="A0A1G1V2V9"/>
<dbReference type="PANTHER" id="PTHR15004">
    <property type="entry name" value="GLUTAMYL-TRNA(GLN) AMIDOTRANSFERASE SUBUNIT C, MITOCHONDRIAL"/>
    <property type="match status" value="1"/>
</dbReference>
<evidence type="ECO:0000313" key="2">
    <source>
        <dbReference type="EMBL" id="OGY09687.1"/>
    </source>
</evidence>
<dbReference type="Gene3D" id="1.10.20.60">
    <property type="entry name" value="Glu-tRNAGln amidotransferase C subunit, N-terminal domain"/>
    <property type="match status" value="1"/>
</dbReference>
<dbReference type="NCBIfam" id="TIGR00135">
    <property type="entry name" value="gatC"/>
    <property type="match status" value="1"/>
</dbReference>
<dbReference type="HAMAP" id="MF_00122">
    <property type="entry name" value="GatC"/>
    <property type="match status" value="1"/>
</dbReference>
<dbReference type="GO" id="GO:0050567">
    <property type="term" value="F:glutaminyl-tRNA synthase (glutamine-hydrolyzing) activity"/>
    <property type="evidence" value="ECO:0007669"/>
    <property type="project" value="UniProtKB-UniRule"/>
</dbReference>
<comment type="catalytic activity">
    <reaction evidence="1">
        <text>L-glutamyl-tRNA(Gln) + L-glutamine + ATP + H2O = L-glutaminyl-tRNA(Gln) + L-glutamate + ADP + phosphate + H(+)</text>
        <dbReference type="Rhea" id="RHEA:17521"/>
        <dbReference type="Rhea" id="RHEA-COMP:9681"/>
        <dbReference type="Rhea" id="RHEA-COMP:9684"/>
        <dbReference type="ChEBI" id="CHEBI:15377"/>
        <dbReference type="ChEBI" id="CHEBI:15378"/>
        <dbReference type="ChEBI" id="CHEBI:29985"/>
        <dbReference type="ChEBI" id="CHEBI:30616"/>
        <dbReference type="ChEBI" id="CHEBI:43474"/>
        <dbReference type="ChEBI" id="CHEBI:58359"/>
        <dbReference type="ChEBI" id="CHEBI:78520"/>
        <dbReference type="ChEBI" id="CHEBI:78521"/>
        <dbReference type="ChEBI" id="CHEBI:456216"/>
    </reaction>
</comment>
<dbReference type="Pfam" id="PF02686">
    <property type="entry name" value="GatC"/>
    <property type="match status" value="1"/>
</dbReference>
<comment type="subunit">
    <text evidence="1">Heterotrimer of A, B and C subunits.</text>
</comment>
<comment type="caution">
    <text evidence="2">The sequence shown here is derived from an EMBL/GenBank/DDBJ whole genome shotgun (WGS) entry which is preliminary data.</text>
</comment>
<organism evidence="2 3">
    <name type="scientific">Candidatus Blackburnbacteria bacterium RIFCSPHIGHO2_01_FULL_43_15b</name>
    <dbReference type="NCBI Taxonomy" id="1797513"/>
    <lineage>
        <taxon>Bacteria</taxon>
        <taxon>Candidatus Blackburniibacteriota</taxon>
    </lineage>
</organism>
<proteinExistence type="inferred from homology"/>
<dbReference type="GO" id="GO:0006412">
    <property type="term" value="P:translation"/>
    <property type="evidence" value="ECO:0007669"/>
    <property type="project" value="UniProtKB-UniRule"/>
</dbReference>
<dbReference type="GO" id="GO:0005524">
    <property type="term" value="F:ATP binding"/>
    <property type="evidence" value="ECO:0007669"/>
    <property type="project" value="UniProtKB-KW"/>
</dbReference>
<dbReference type="InterPro" id="IPR036113">
    <property type="entry name" value="Asp/Glu-ADT_sf_sub_c"/>
</dbReference>
<dbReference type="GO" id="GO:0006450">
    <property type="term" value="P:regulation of translational fidelity"/>
    <property type="evidence" value="ECO:0007669"/>
    <property type="project" value="InterPro"/>
</dbReference>
<keyword evidence="1" id="KW-0436">Ligase</keyword>
<sequence length="93" mass="10223">MLVAKLSRLSQLPLTSKEEDAYAAQVEEILEYVEQLSKVDTSGVEPTFSPIDLKNVTRPDEPQAGLSQEEALKDAREVKNGLFVVKTISSKSS</sequence>
<keyword evidence="1" id="KW-0067">ATP-binding</keyword>
<dbReference type="PANTHER" id="PTHR15004:SF0">
    <property type="entry name" value="GLUTAMYL-TRNA(GLN) AMIDOTRANSFERASE SUBUNIT C, MITOCHONDRIAL"/>
    <property type="match status" value="1"/>
</dbReference>